<dbReference type="Gene3D" id="3.40.50.720">
    <property type="entry name" value="NAD(P)-binding Rossmann-like Domain"/>
    <property type="match status" value="1"/>
</dbReference>
<evidence type="ECO:0000259" key="2">
    <source>
        <dbReference type="Pfam" id="PF00899"/>
    </source>
</evidence>
<evidence type="ECO:0000313" key="4">
    <source>
        <dbReference type="Proteomes" id="UP001160625"/>
    </source>
</evidence>
<reference evidence="3" key="1">
    <citation type="submission" date="2023-04" db="EMBL/GenBank/DDBJ databases">
        <title>Sphingomonas sp. MAHUQ-71 isolated from rice field.</title>
        <authorList>
            <person name="Huq M.A."/>
        </authorList>
    </citation>
    <scope>NUCLEOTIDE SEQUENCE</scope>
    <source>
        <strain evidence="3">MAHUQ-71</strain>
    </source>
</reference>
<dbReference type="GO" id="GO:0016779">
    <property type="term" value="F:nucleotidyltransferase activity"/>
    <property type="evidence" value="ECO:0007669"/>
    <property type="project" value="UniProtKB-KW"/>
</dbReference>
<evidence type="ECO:0000313" key="3">
    <source>
        <dbReference type="EMBL" id="MDH7639240.1"/>
    </source>
</evidence>
<dbReference type="RefSeq" id="WP_281044507.1">
    <property type="nucleotide sequence ID" value="NZ_JARYGZ010000001.1"/>
</dbReference>
<gene>
    <name evidence="3" type="ORF">QGN17_10910</name>
</gene>
<dbReference type="InterPro" id="IPR035985">
    <property type="entry name" value="Ubiquitin-activating_enz"/>
</dbReference>
<dbReference type="CDD" id="cd01483">
    <property type="entry name" value="E1_enzyme_family"/>
    <property type="match status" value="1"/>
</dbReference>
<proteinExistence type="predicted"/>
<dbReference type="Proteomes" id="UP001160625">
    <property type="component" value="Unassembled WGS sequence"/>
</dbReference>
<dbReference type="SUPFAM" id="SSF69572">
    <property type="entry name" value="Activating enzymes of the ubiquitin-like proteins"/>
    <property type="match status" value="1"/>
</dbReference>
<keyword evidence="3" id="KW-0808">Transferase</keyword>
<dbReference type="Pfam" id="PF00899">
    <property type="entry name" value="ThiF"/>
    <property type="match status" value="1"/>
</dbReference>
<organism evidence="3 4">
    <name type="scientific">Sphingomonas oryzagri</name>
    <dbReference type="NCBI Taxonomy" id="3042314"/>
    <lineage>
        <taxon>Bacteria</taxon>
        <taxon>Pseudomonadati</taxon>
        <taxon>Pseudomonadota</taxon>
        <taxon>Alphaproteobacteria</taxon>
        <taxon>Sphingomonadales</taxon>
        <taxon>Sphingomonadaceae</taxon>
        <taxon>Sphingomonas</taxon>
    </lineage>
</organism>
<accession>A0ABT6N1T5</accession>
<dbReference type="PANTHER" id="PTHR43267">
    <property type="entry name" value="TRNA THREONYLCARBAMOYLADENOSINE DEHYDRATASE"/>
    <property type="match status" value="1"/>
</dbReference>
<feature type="region of interest" description="Disordered" evidence="1">
    <location>
        <begin position="346"/>
        <end position="385"/>
    </location>
</feature>
<dbReference type="EMBL" id="JARYGZ010000001">
    <property type="protein sequence ID" value="MDH7639240.1"/>
    <property type="molecule type" value="Genomic_DNA"/>
</dbReference>
<dbReference type="PANTHER" id="PTHR43267:SF1">
    <property type="entry name" value="TRNA THREONYLCARBAMOYLADENOSINE DEHYDRATASE"/>
    <property type="match status" value="1"/>
</dbReference>
<keyword evidence="4" id="KW-1185">Reference proteome</keyword>
<keyword evidence="3" id="KW-0548">Nucleotidyltransferase</keyword>
<protein>
    <submittedName>
        <fullName evidence="3">ThiF family adenylyltransferase</fullName>
    </submittedName>
</protein>
<dbReference type="InterPro" id="IPR045886">
    <property type="entry name" value="ThiF/MoeB/HesA"/>
</dbReference>
<dbReference type="InterPro" id="IPR000594">
    <property type="entry name" value="ThiF_NAD_FAD-bd"/>
</dbReference>
<comment type="caution">
    <text evidence="3">The sequence shown here is derived from an EMBL/GenBank/DDBJ whole genome shotgun (WGS) entry which is preliminary data.</text>
</comment>
<feature type="domain" description="THIF-type NAD/FAD binding fold" evidence="2">
    <location>
        <begin position="138"/>
        <end position="295"/>
    </location>
</feature>
<name>A0ABT6N1T5_9SPHN</name>
<evidence type="ECO:0000256" key="1">
    <source>
        <dbReference type="SAM" id="MobiDB-lite"/>
    </source>
</evidence>
<sequence>MTDASSLAGYEMRLNKKGRLFRLGGRLAPAVGIRKPVNLDQLKPWYAAQVTTGPTWDQFYRSLFDCDHVFLAAENAILGFELDLPADLATGVRRGSIRKDKLRGIAGRQGSRIKLSRLGGKWAGIDRVVRRNMGTATNLEGLSVAVIGCGTIGSHLAKFLAQSGAGCGARLHLFDKDVLSEGNLGRHLLGFGDIGKLKAAAVAAELMRFHPQIDVVGHDVDALAEWRMLSRADLLIDATGEWNVQNALNEAFLSAPDARPKALLHSWVFMNGAGVQSFLNLGDKFACFRCLKPELDGAWRFPVGVEQDELDLQPATCGDGVYIPFSVDVPVIAAALTSRAAVDWAGGKPGQRLRSQVTDPAKGRHQKWQSPEPSPHCPACRDRRQ</sequence>